<name>A0A0M3HMI8_ASCLU</name>
<dbReference type="WBParaSite" id="ALUE_0000274101-mRNA-1">
    <property type="protein sequence ID" value="ALUE_0000274101-mRNA-1"/>
    <property type="gene ID" value="ALUE_0000274101"/>
</dbReference>
<dbReference type="Proteomes" id="UP000036681">
    <property type="component" value="Unplaced"/>
</dbReference>
<protein>
    <submittedName>
        <fullName evidence="2">Transposase</fullName>
    </submittedName>
</protein>
<evidence type="ECO:0000313" key="2">
    <source>
        <dbReference type="WBParaSite" id="ALUE_0000274101-mRNA-1"/>
    </source>
</evidence>
<keyword evidence="1" id="KW-1185">Reference proteome</keyword>
<organism evidence="1 2">
    <name type="scientific">Ascaris lumbricoides</name>
    <name type="common">Giant roundworm</name>
    <dbReference type="NCBI Taxonomy" id="6252"/>
    <lineage>
        <taxon>Eukaryota</taxon>
        <taxon>Metazoa</taxon>
        <taxon>Ecdysozoa</taxon>
        <taxon>Nematoda</taxon>
        <taxon>Chromadorea</taxon>
        <taxon>Rhabditida</taxon>
        <taxon>Spirurina</taxon>
        <taxon>Ascaridomorpha</taxon>
        <taxon>Ascaridoidea</taxon>
        <taxon>Ascarididae</taxon>
        <taxon>Ascaris</taxon>
    </lineage>
</organism>
<accession>A0A0M3HMI8</accession>
<evidence type="ECO:0000313" key="1">
    <source>
        <dbReference type="Proteomes" id="UP000036681"/>
    </source>
</evidence>
<dbReference type="AlphaFoldDB" id="A0A0M3HMI8"/>
<sequence length="76" mass="8600">MNTFASIRRKCDQHLPNSTYRDAMCGDVAIRMLAGDDLISQEGLTALIQINHLKRNSRSATRDRNFFCKINTLTLG</sequence>
<reference evidence="2" key="1">
    <citation type="submission" date="2017-02" db="UniProtKB">
        <authorList>
            <consortium name="WormBaseParasite"/>
        </authorList>
    </citation>
    <scope>IDENTIFICATION</scope>
</reference>
<proteinExistence type="predicted"/>